<keyword evidence="1" id="KW-0472">Membrane</keyword>
<evidence type="ECO:0000313" key="3">
    <source>
        <dbReference type="Proteomes" id="UP001529421"/>
    </source>
</evidence>
<evidence type="ECO:0000256" key="1">
    <source>
        <dbReference type="SAM" id="Phobius"/>
    </source>
</evidence>
<feature type="transmembrane region" description="Helical" evidence="1">
    <location>
        <begin position="64"/>
        <end position="86"/>
    </location>
</feature>
<gene>
    <name evidence="2" type="ORF">QUW28_06800</name>
</gene>
<protein>
    <submittedName>
        <fullName evidence="2">Uncharacterized protein</fullName>
    </submittedName>
</protein>
<keyword evidence="1" id="KW-0812">Transmembrane</keyword>
<accession>A0ABT7V9N1</accession>
<organism evidence="2 3">
    <name type="scientific">Enorma phocaeensis</name>
    <dbReference type="NCBI Taxonomy" id="1871019"/>
    <lineage>
        <taxon>Bacteria</taxon>
        <taxon>Bacillati</taxon>
        <taxon>Actinomycetota</taxon>
        <taxon>Coriobacteriia</taxon>
        <taxon>Coriobacteriales</taxon>
        <taxon>Coriobacteriaceae</taxon>
        <taxon>Enorma</taxon>
    </lineage>
</organism>
<feature type="transmembrane region" description="Helical" evidence="1">
    <location>
        <begin position="93"/>
        <end position="112"/>
    </location>
</feature>
<feature type="transmembrane region" description="Helical" evidence="1">
    <location>
        <begin position="179"/>
        <end position="198"/>
    </location>
</feature>
<name>A0ABT7V9N1_9ACTN</name>
<dbReference type="EMBL" id="JAUDDZ010000008">
    <property type="protein sequence ID" value="MDM8275203.1"/>
    <property type="molecule type" value="Genomic_DNA"/>
</dbReference>
<dbReference type="Proteomes" id="UP001529421">
    <property type="component" value="Unassembled WGS sequence"/>
</dbReference>
<comment type="caution">
    <text evidence="2">The sequence shown here is derived from an EMBL/GenBank/DDBJ whole genome shotgun (WGS) entry which is preliminary data.</text>
</comment>
<feature type="transmembrane region" description="Helical" evidence="1">
    <location>
        <begin position="118"/>
        <end position="139"/>
    </location>
</feature>
<keyword evidence="1" id="KW-1133">Transmembrane helix</keyword>
<feature type="transmembrane region" description="Helical" evidence="1">
    <location>
        <begin position="26"/>
        <end position="44"/>
    </location>
</feature>
<reference evidence="3" key="1">
    <citation type="submission" date="2023-06" db="EMBL/GenBank/DDBJ databases">
        <title>Identification and characterization of horizontal gene transfer across gut microbiota members of farm animals based on homology search.</title>
        <authorList>
            <person name="Zeman M."/>
            <person name="Kubasova T."/>
            <person name="Jahodarova E."/>
            <person name="Nykrynova M."/>
            <person name="Rychlik I."/>
        </authorList>
    </citation>
    <scope>NUCLEOTIDE SEQUENCE [LARGE SCALE GENOMIC DNA]</scope>
    <source>
        <strain evidence="3">154_Feed</strain>
    </source>
</reference>
<keyword evidence="3" id="KW-1185">Reference proteome</keyword>
<feature type="transmembrane region" description="Helical" evidence="1">
    <location>
        <begin position="151"/>
        <end position="173"/>
    </location>
</feature>
<proteinExistence type="predicted"/>
<sequence length="207" mass="21990">MPEEYELEYKEFDAKAFVARLSDVKWGLVAMAACCFFMAFYVFVTPPQGGRGLFLITPLGGAEGLLSAVPWCAIVMGLAVFFGSVASRSPRTLGWAEPVLGVAMLLAGLWALNFPVSLPAFAVTYGAMGIVAAFYLLLVALDMYVREAGQWLAVLAVAGATWVLAFMSLLGVAGLDGQLGVVALMLFVAAWGFVYGALELTQKPAEA</sequence>
<evidence type="ECO:0000313" key="2">
    <source>
        <dbReference type="EMBL" id="MDM8275203.1"/>
    </source>
</evidence>
<dbReference type="RefSeq" id="WP_204672956.1">
    <property type="nucleotide sequence ID" value="NZ_JACJKQ010000010.1"/>
</dbReference>